<dbReference type="AlphaFoldDB" id="A0A645C9F3"/>
<keyword evidence="6" id="KW-0472">Membrane</keyword>
<dbReference type="PANTHER" id="PTHR43297:SF2">
    <property type="entry name" value="DIPEPTIDE TRANSPORT ATP-BINDING PROTEIN DPPD"/>
    <property type="match status" value="1"/>
</dbReference>
<keyword evidence="4" id="KW-0547">Nucleotide-binding</keyword>
<reference evidence="8" key="1">
    <citation type="submission" date="2019-08" db="EMBL/GenBank/DDBJ databases">
        <authorList>
            <person name="Kucharzyk K."/>
            <person name="Murdoch R.W."/>
            <person name="Higgins S."/>
            <person name="Loffler F."/>
        </authorList>
    </citation>
    <scope>NUCLEOTIDE SEQUENCE</scope>
</reference>
<dbReference type="InterPro" id="IPR050388">
    <property type="entry name" value="ABC_Ni/Peptide_Import"/>
</dbReference>
<feature type="domain" description="Oligopeptide/dipeptide ABC transporter C-terminal" evidence="7">
    <location>
        <begin position="48"/>
        <end position="112"/>
    </location>
</feature>
<dbReference type="NCBIfam" id="TIGR01727">
    <property type="entry name" value="oligo_HPY"/>
    <property type="match status" value="1"/>
</dbReference>
<sequence length="140" mass="15349">MTIQAQILDLLRTLKERMRVAVLLITHDLGVVAEMADLVVVMYAGRVVEKGTAEEILLQPAHPYTAGLMASRPVIGRGGGRLSSIPGVVPNPACLPPHCYFYERCARRMPACEQGDPAGRFLSPTHWVSCYLYREQSGGI</sequence>
<name>A0A645C9F3_9ZZZZ</name>
<evidence type="ECO:0000256" key="2">
    <source>
        <dbReference type="ARBA" id="ARBA00022448"/>
    </source>
</evidence>
<dbReference type="GO" id="GO:0016020">
    <property type="term" value="C:membrane"/>
    <property type="evidence" value="ECO:0007669"/>
    <property type="project" value="UniProtKB-SubCell"/>
</dbReference>
<accession>A0A645C9F3</accession>
<dbReference type="GO" id="GO:0005524">
    <property type="term" value="F:ATP binding"/>
    <property type="evidence" value="ECO:0007669"/>
    <property type="project" value="UniProtKB-KW"/>
</dbReference>
<dbReference type="PANTHER" id="PTHR43297">
    <property type="entry name" value="OLIGOPEPTIDE TRANSPORT ATP-BINDING PROTEIN APPD"/>
    <property type="match status" value="1"/>
</dbReference>
<keyword evidence="5 8" id="KW-0067">ATP-binding</keyword>
<comment type="caution">
    <text evidence="8">The sequence shown here is derived from an EMBL/GenBank/DDBJ whole genome shotgun (WGS) entry which is preliminary data.</text>
</comment>
<evidence type="ECO:0000256" key="4">
    <source>
        <dbReference type="ARBA" id="ARBA00022741"/>
    </source>
</evidence>
<evidence type="ECO:0000256" key="5">
    <source>
        <dbReference type="ARBA" id="ARBA00022840"/>
    </source>
</evidence>
<proteinExistence type="predicted"/>
<protein>
    <submittedName>
        <fullName evidence="8">Oligopeptide transport ATP-binding protein OppD</fullName>
    </submittedName>
</protein>
<comment type="subcellular location">
    <subcellularLocation>
        <location evidence="1">Membrane</location>
    </subcellularLocation>
</comment>
<evidence type="ECO:0000256" key="1">
    <source>
        <dbReference type="ARBA" id="ARBA00004370"/>
    </source>
</evidence>
<dbReference type="SUPFAM" id="SSF52540">
    <property type="entry name" value="P-loop containing nucleoside triphosphate hydrolases"/>
    <property type="match status" value="1"/>
</dbReference>
<evidence type="ECO:0000256" key="6">
    <source>
        <dbReference type="ARBA" id="ARBA00023136"/>
    </source>
</evidence>
<dbReference type="InterPro" id="IPR013563">
    <property type="entry name" value="Oligopep_ABC_C"/>
</dbReference>
<evidence type="ECO:0000313" key="8">
    <source>
        <dbReference type="EMBL" id="MPM72394.1"/>
    </source>
</evidence>
<evidence type="ECO:0000256" key="3">
    <source>
        <dbReference type="ARBA" id="ARBA00022475"/>
    </source>
</evidence>
<dbReference type="GO" id="GO:0015833">
    <property type="term" value="P:peptide transport"/>
    <property type="evidence" value="ECO:0007669"/>
    <property type="project" value="InterPro"/>
</dbReference>
<dbReference type="Gene3D" id="3.40.50.300">
    <property type="entry name" value="P-loop containing nucleotide triphosphate hydrolases"/>
    <property type="match status" value="1"/>
</dbReference>
<keyword evidence="3" id="KW-1003">Cell membrane</keyword>
<dbReference type="EMBL" id="VSSQ01024716">
    <property type="protein sequence ID" value="MPM72394.1"/>
    <property type="molecule type" value="Genomic_DNA"/>
</dbReference>
<dbReference type="Pfam" id="PF08352">
    <property type="entry name" value="oligo_HPY"/>
    <property type="match status" value="1"/>
</dbReference>
<keyword evidence="2" id="KW-0813">Transport</keyword>
<gene>
    <name evidence="8" type="primary">oppD_65</name>
    <name evidence="8" type="ORF">SDC9_119369</name>
</gene>
<evidence type="ECO:0000259" key="7">
    <source>
        <dbReference type="Pfam" id="PF08352"/>
    </source>
</evidence>
<organism evidence="8">
    <name type="scientific">bioreactor metagenome</name>
    <dbReference type="NCBI Taxonomy" id="1076179"/>
    <lineage>
        <taxon>unclassified sequences</taxon>
        <taxon>metagenomes</taxon>
        <taxon>ecological metagenomes</taxon>
    </lineage>
</organism>
<dbReference type="InterPro" id="IPR027417">
    <property type="entry name" value="P-loop_NTPase"/>
</dbReference>